<feature type="transmembrane region" description="Helical" evidence="2">
    <location>
        <begin position="16"/>
        <end position="34"/>
    </location>
</feature>
<organism evidence="3 4">
    <name type="scientific">Pseudonocardia aurantiaca</name>
    <dbReference type="NCBI Taxonomy" id="75290"/>
    <lineage>
        <taxon>Bacteria</taxon>
        <taxon>Bacillati</taxon>
        <taxon>Actinomycetota</taxon>
        <taxon>Actinomycetes</taxon>
        <taxon>Pseudonocardiales</taxon>
        <taxon>Pseudonocardiaceae</taxon>
        <taxon>Pseudonocardia</taxon>
    </lineage>
</organism>
<keyword evidence="2" id="KW-0812">Transmembrane</keyword>
<feature type="transmembrane region" description="Helical" evidence="2">
    <location>
        <begin position="119"/>
        <end position="146"/>
    </location>
</feature>
<reference evidence="4" key="1">
    <citation type="journal article" date="2019" name="Int. J. Syst. Evol. Microbiol.">
        <title>The Global Catalogue of Microorganisms (GCM) 10K type strain sequencing project: providing services to taxonomists for standard genome sequencing and annotation.</title>
        <authorList>
            <consortium name="The Broad Institute Genomics Platform"/>
            <consortium name="The Broad Institute Genome Sequencing Center for Infectious Disease"/>
            <person name="Wu L."/>
            <person name="Ma J."/>
        </authorList>
    </citation>
    <scope>NUCLEOTIDE SEQUENCE [LARGE SCALE GENOMIC DNA]</scope>
    <source>
        <strain evidence="4">JCM 12165</strain>
    </source>
</reference>
<keyword evidence="2" id="KW-1133">Transmembrane helix</keyword>
<keyword evidence="4" id="KW-1185">Reference proteome</keyword>
<keyword evidence="2" id="KW-0472">Membrane</keyword>
<evidence type="ECO:0000256" key="1">
    <source>
        <dbReference type="SAM" id="MobiDB-lite"/>
    </source>
</evidence>
<dbReference type="Proteomes" id="UP001597145">
    <property type="component" value="Unassembled WGS sequence"/>
</dbReference>
<protein>
    <submittedName>
        <fullName evidence="3">Uncharacterized protein</fullName>
    </submittedName>
</protein>
<sequence length="173" mass="18598">MTTGTSRRGPIDRPSLDWVLVAVIAFPVLWWSPVVQLFGATDPDGQRSAMSSTSSLLANVAAFGVAALFAYSALENPTTRRMRARWGPHLTGVFLRSLGVMFLGAIVIGYAAVSVPNPAGTIVFFVVSLLAFVKLLRMLLVVASLLKGQDADARREDRPTPQVRGQGQQDQSA</sequence>
<name>A0ABW4FS19_9PSEU</name>
<accession>A0ABW4FS19</accession>
<comment type="caution">
    <text evidence="3">The sequence shown here is derived from an EMBL/GenBank/DDBJ whole genome shotgun (WGS) entry which is preliminary data.</text>
</comment>
<evidence type="ECO:0000313" key="4">
    <source>
        <dbReference type="Proteomes" id="UP001597145"/>
    </source>
</evidence>
<feature type="transmembrane region" description="Helical" evidence="2">
    <location>
        <begin position="94"/>
        <end position="113"/>
    </location>
</feature>
<proteinExistence type="predicted"/>
<feature type="compositionally biased region" description="Polar residues" evidence="1">
    <location>
        <begin position="163"/>
        <end position="173"/>
    </location>
</feature>
<dbReference type="RefSeq" id="WP_343983382.1">
    <property type="nucleotide sequence ID" value="NZ_BAAAJG010000016.1"/>
</dbReference>
<feature type="region of interest" description="Disordered" evidence="1">
    <location>
        <begin position="152"/>
        <end position="173"/>
    </location>
</feature>
<dbReference type="EMBL" id="JBHUCP010000023">
    <property type="protein sequence ID" value="MFD1533105.1"/>
    <property type="molecule type" value="Genomic_DNA"/>
</dbReference>
<evidence type="ECO:0000256" key="2">
    <source>
        <dbReference type="SAM" id="Phobius"/>
    </source>
</evidence>
<feature type="transmembrane region" description="Helical" evidence="2">
    <location>
        <begin position="54"/>
        <end position="74"/>
    </location>
</feature>
<evidence type="ECO:0000313" key="3">
    <source>
        <dbReference type="EMBL" id="MFD1533105.1"/>
    </source>
</evidence>
<gene>
    <name evidence="3" type="ORF">ACFSCY_27135</name>
</gene>